<evidence type="ECO:0000313" key="6">
    <source>
        <dbReference type="EMBL" id="TDW20984.1"/>
    </source>
</evidence>
<sequence>MKKRELLQGTVSDYTYDGMGVVKVDNFTYFVRGVLLHEEIEFLILKRNKKLGYGKVERILKESEHRITPSCPYYPKCGGCHIMHMDYEAQLDFKHRIVKQNIQNIGKLDIDVRKPLASNTSHYRNKAQFPAQGHPFAMGFYRLRSNDLVDIDTCLVQSELIDTIYAELRTIKNTSFVDDVRHVLIKHAFVSGEVMVAFIMRKDHKEEIAAFMKPLLDRYPIVSLLQNINTRNDNVILGDHIDVIDGKAYIVEELDGLKFQISLHSFFQINPKQTIHLYNEAIKSANITNEDRVIDLYCGVGSITLFLARQAKHVTGVEIVAPAIENAKINQQLNQMDNVTFICSDAGTYANKIVSSKKYPDVVFVDPPRKGLDTLTIESTVKMKPRTIAYISCNPATLARDIAIYKEHGYTCEYVQPVDMFPNTYHVECVVLLQRAIS</sequence>
<protein>
    <submittedName>
        <fullName evidence="6">23S rRNA (Uracil1939-C5)-methyltransferase</fullName>
    </submittedName>
</protein>
<dbReference type="PANTHER" id="PTHR11061:SF30">
    <property type="entry name" value="TRNA (URACIL(54)-C(5))-METHYLTRANSFERASE"/>
    <property type="match status" value="1"/>
</dbReference>
<evidence type="ECO:0000256" key="5">
    <source>
        <dbReference type="PROSITE-ProRule" id="PRU10015"/>
    </source>
</evidence>
<dbReference type="GO" id="GO:0070475">
    <property type="term" value="P:rRNA base methylation"/>
    <property type="evidence" value="ECO:0007669"/>
    <property type="project" value="TreeGrafter"/>
</dbReference>
<gene>
    <name evidence="6" type="ORF">EDD63_10919</name>
</gene>
<dbReference type="AlphaFoldDB" id="A0A4V3G7Z6"/>
<feature type="active site" evidence="5">
    <location>
        <position position="393"/>
    </location>
</feature>
<dbReference type="Proteomes" id="UP000294743">
    <property type="component" value="Unassembled WGS sequence"/>
</dbReference>
<comment type="similarity">
    <text evidence="4">Belongs to the class I-like SAM-binding methyltransferase superfamily. RNA M5U methyltransferase family.</text>
</comment>
<dbReference type="InterPro" id="IPR030390">
    <property type="entry name" value="MeTrfase_TrmA_AS"/>
</dbReference>
<dbReference type="NCBIfam" id="TIGR00479">
    <property type="entry name" value="rumA"/>
    <property type="match status" value="1"/>
</dbReference>
<evidence type="ECO:0000256" key="4">
    <source>
        <dbReference type="PROSITE-ProRule" id="PRU01024"/>
    </source>
</evidence>
<dbReference type="RefSeq" id="WP_134168734.1">
    <property type="nucleotide sequence ID" value="NZ_SODD01000009.1"/>
</dbReference>
<evidence type="ECO:0000256" key="2">
    <source>
        <dbReference type="ARBA" id="ARBA00022679"/>
    </source>
</evidence>
<feature type="binding site" evidence="4">
    <location>
        <position position="318"/>
    </location>
    <ligand>
        <name>S-adenosyl-L-methionine</name>
        <dbReference type="ChEBI" id="CHEBI:59789"/>
    </ligand>
</feature>
<reference evidence="6 7" key="1">
    <citation type="submission" date="2019-03" db="EMBL/GenBank/DDBJ databases">
        <title>Genomic Encyclopedia of Type Strains, Phase IV (KMG-IV): sequencing the most valuable type-strain genomes for metagenomic binning, comparative biology and taxonomic classification.</title>
        <authorList>
            <person name="Goeker M."/>
        </authorList>
    </citation>
    <scope>NUCLEOTIDE SEQUENCE [LARGE SCALE GENOMIC DNA]</scope>
    <source>
        <strain evidence="6 7">DSM 28867</strain>
    </source>
</reference>
<dbReference type="InterPro" id="IPR029063">
    <property type="entry name" value="SAM-dependent_MTases_sf"/>
</dbReference>
<keyword evidence="1 4" id="KW-0489">Methyltransferase</keyword>
<dbReference type="GO" id="GO:0070041">
    <property type="term" value="F:rRNA (uridine-C5-)-methyltransferase activity"/>
    <property type="evidence" value="ECO:0007669"/>
    <property type="project" value="TreeGrafter"/>
</dbReference>
<accession>A0A4V3G7Z6</accession>
<keyword evidence="3 4" id="KW-0949">S-adenosyl-L-methionine</keyword>
<dbReference type="PROSITE" id="PS51687">
    <property type="entry name" value="SAM_MT_RNA_M5U"/>
    <property type="match status" value="1"/>
</dbReference>
<dbReference type="EMBL" id="SODD01000009">
    <property type="protein sequence ID" value="TDW20984.1"/>
    <property type="molecule type" value="Genomic_DNA"/>
</dbReference>
<evidence type="ECO:0000313" key="7">
    <source>
        <dbReference type="Proteomes" id="UP000294743"/>
    </source>
</evidence>
<dbReference type="OrthoDB" id="9804590at2"/>
<comment type="caution">
    <text evidence="6">The sequence shown here is derived from an EMBL/GenBank/DDBJ whole genome shotgun (WGS) entry which is preliminary data.</text>
</comment>
<keyword evidence="7" id="KW-1185">Reference proteome</keyword>
<dbReference type="PROSITE" id="PS01230">
    <property type="entry name" value="TRMA_1"/>
    <property type="match status" value="1"/>
</dbReference>
<dbReference type="Gene3D" id="3.40.50.150">
    <property type="entry name" value="Vaccinia Virus protein VP39"/>
    <property type="match status" value="1"/>
</dbReference>
<evidence type="ECO:0000256" key="1">
    <source>
        <dbReference type="ARBA" id="ARBA00022603"/>
    </source>
</evidence>
<dbReference type="InterPro" id="IPR012340">
    <property type="entry name" value="NA-bd_OB-fold"/>
</dbReference>
<feature type="active site" description="Nucleophile" evidence="4">
    <location>
        <position position="393"/>
    </location>
</feature>
<feature type="binding site" evidence="4">
    <location>
        <position position="297"/>
    </location>
    <ligand>
        <name>S-adenosyl-L-methionine</name>
        <dbReference type="ChEBI" id="CHEBI:59789"/>
    </ligand>
</feature>
<feature type="binding site" evidence="4">
    <location>
        <position position="268"/>
    </location>
    <ligand>
        <name>S-adenosyl-L-methionine</name>
        <dbReference type="ChEBI" id="CHEBI:59789"/>
    </ligand>
</feature>
<dbReference type="CDD" id="cd02440">
    <property type="entry name" value="AdoMet_MTases"/>
    <property type="match status" value="1"/>
</dbReference>
<dbReference type="InterPro" id="IPR010280">
    <property type="entry name" value="U5_MeTrfase_fam"/>
</dbReference>
<dbReference type="SUPFAM" id="SSF50249">
    <property type="entry name" value="Nucleic acid-binding proteins"/>
    <property type="match status" value="1"/>
</dbReference>
<dbReference type="FunFam" id="3.40.50.150:FF:000009">
    <property type="entry name" value="23S rRNA (Uracil(1939)-C(5))-methyltransferase RlmD"/>
    <property type="match status" value="1"/>
</dbReference>
<dbReference type="Pfam" id="PF05958">
    <property type="entry name" value="tRNA_U5-meth_tr"/>
    <property type="match status" value="1"/>
</dbReference>
<dbReference type="Gene3D" id="2.40.50.1070">
    <property type="match status" value="1"/>
</dbReference>
<keyword evidence="2 4" id="KW-0808">Transferase</keyword>
<feature type="binding site" evidence="4">
    <location>
        <position position="366"/>
    </location>
    <ligand>
        <name>S-adenosyl-L-methionine</name>
        <dbReference type="ChEBI" id="CHEBI:59789"/>
    </ligand>
</feature>
<evidence type="ECO:0000256" key="3">
    <source>
        <dbReference type="ARBA" id="ARBA00022691"/>
    </source>
</evidence>
<dbReference type="PANTHER" id="PTHR11061">
    <property type="entry name" value="RNA M5U METHYLTRANSFERASE"/>
    <property type="match status" value="1"/>
</dbReference>
<organism evidence="6 7">
    <name type="scientific">Breznakia blatticola</name>
    <dbReference type="NCBI Taxonomy" id="1754012"/>
    <lineage>
        <taxon>Bacteria</taxon>
        <taxon>Bacillati</taxon>
        <taxon>Bacillota</taxon>
        <taxon>Erysipelotrichia</taxon>
        <taxon>Erysipelotrichales</taxon>
        <taxon>Erysipelotrichaceae</taxon>
        <taxon>Breznakia</taxon>
    </lineage>
</organism>
<name>A0A4V3G7Z6_9FIRM</name>
<proteinExistence type="inferred from homology"/>
<dbReference type="Gene3D" id="2.40.50.140">
    <property type="entry name" value="Nucleic acid-binding proteins"/>
    <property type="match status" value="1"/>
</dbReference>
<dbReference type="SUPFAM" id="SSF53335">
    <property type="entry name" value="S-adenosyl-L-methionine-dependent methyltransferases"/>
    <property type="match status" value="1"/>
</dbReference>